<organism evidence="4 5">
    <name type="scientific">Sphagnum jensenii</name>
    <dbReference type="NCBI Taxonomy" id="128206"/>
    <lineage>
        <taxon>Eukaryota</taxon>
        <taxon>Viridiplantae</taxon>
        <taxon>Streptophyta</taxon>
        <taxon>Embryophyta</taxon>
        <taxon>Bryophyta</taxon>
        <taxon>Sphagnophytina</taxon>
        <taxon>Sphagnopsida</taxon>
        <taxon>Sphagnales</taxon>
        <taxon>Sphagnaceae</taxon>
        <taxon>Sphagnum</taxon>
    </lineage>
</organism>
<dbReference type="EMBL" id="OZ020098">
    <property type="protein sequence ID" value="CAK9269977.1"/>
    <property type="molecule type" value="Genomic_DNA"/>
</dbReference>
<evidence type="ECO:0000259" key="3">
    <source>
        <dbReference type="Pfam" id="PF20451"/>
    </source>
</evidence>
<sequence>MSGKYAPHAQSRAADGRCACGSSPGTCSEEYCPDRDVSADEVWRLVKRPLKALFLNLLEFPEHHGTHHHVIFGTNETPAASTFARSIKKAPVAKNLCLQFSESNTPVFYTEYFYSEDQVRNEDGSALQVELVDIKTGELVEDGAVSSARFKILVLKGDFESDNYGNSWSPATSSLTESIVKPRDGKKKKLLEGGDLIVTLKGGKGNLSTELHFTDNSSWIPGRKFRLALQLLPGCGFDRLHIREAITEPFAVKDKRGKPNTKRKAPSNNEPVCRLPSIANGRSKHLNENGIYTVAEFLRAYEEDPEKFQHVKLKMSEKQFEATLEMARKSPDEVMGAPAVALSTSAIQGAAHQTKVALGSLENEGSEYLVNIPSNSLHQQHDQGSIPKDLFMPSPACGGDDMPQPWQTFHNQSGTTTSYSLPSASNLAAATTEGADLNVLCYPYSTYTGHNWPR</sequence>
<dbReference type="InterPro" id="IPR046830">
    <property type="entry name" value="Calmod_bind_M"/>
</dbReference>
<dbReference type="InterPro" id="IPR046831">
    <property type="entry name" value="Calmodulin_bind_N"/>
</dbReference>
<feature type="compositionally biased region" description="Polar residues" evidence="1">
    <location>
        <begin position="405"/>
        <end position="418"/>
    </location>
</feature>
<reference evidence="4" key="1">
    <citation type="submission" date="2024-02" db="EMBL/GenBank/DDBJ databases">
        <authorList>
            <consortium name="ELIXIR-Norway"/>
            <consortium name="Elixir Norway"/>
        </authorList>
    </citation>
    <scope>NUCLEOTIDE SEQUENCE</scope>
</reference>
<dbReference type="Pfam" id="PF07887">
    <property type="entry name" value="Calmodulin_bind"/>
    <property type="match status" value="1"/>
</dbReference>
<proteinExistence type="predicted"/>
<feature type="domain" description="Calmodulin binding protein central" evidence="3">
    <location>
        <begin position="269"/>
        <end position="329"/>
    </location>
</feature>
<evidence type="ECO:0000259" key="2">
    <source>
        <dbReference type="Pfam" id="PF07887"/>
    </source>
</evidence>
<gene>
    <name evidence="4" type="ORF">CSSPJE1EN1_LOCUS15455</name>
</gene>
<evidence type="ECO:0000313" key="4">
    <source>
        <dbReference type="EMBL" id="CAK9269977.1"/>
    </source>
</evidence>
<keyword evidence="5" id="KW-1185">Reference proteome</keyword>
<name>A0ABP0WSY3_9BRYO</name>
<evidence type="ECO:0008006" key="6">
    <source>
        <dbReference type="Google" id="ProtNLM"/>
    </source>
</evidence>
<evidence type="ECO:0000256" key="1">
    <source>
        <dbReference type="SAM" id="MobiDB-lite"/>
    </source>
</evidence>
<dbReference type="Pfam" id="PF20451">
    <property type="entry name" value="Calmod_bind_M"/>
    <property type="match status" value="1"/>
</dbReference>
<dbReference type="PANTHER" id="PTHR31713">
    <property type="entry name" value="OS02G0177800 PROTEIN"/>
    <property type="match status" value="1"/>
</dbReference>
<evidence type="ECO:0000313" key="5">
    <source>
        <dbReference type="Proteomes" id="UP001497444"/>
    </source>
</evidence>
<feature type="domain" description="Calmodulin binding protein-like N-terminal" evidence="2">
    <location>
        <begin position="98"/>
        <end position="255"/>
    </location>
</feature>
<dbReference type="InterPro" id="IPR012416">
    <property type="entry name" value="CBP60"/>
</dbReference>
<accession>A0ABP0WSY3</accession>
<dbReference type="Proteomes" id="UP001497444">
    <property type="component" value="Chromosome 3"/>
</dbReference>
<feature type="region of interest" description="Disordered" evidence="1">
    <location>
        <begin position="396"/>
        <end position="418"/>
    </location>
</feature>
<protein>
    <recommendedName>
        <fullName evidence="6">Calmodulin-binding protein</fullName>
    </recommendedName>
</protein>
<dbReference type="PANTHER" id="PTHR31713:SF96">
    <property type="entry name" value="OS02G0562300 PROTEIN"/>
    <property type="match status" value="1"/>
</dbReference>